<dbReference type="CDD" id="cd03789">
    <property type="entry name" value="GT9_LPS_heptosyltransferase"/>
    <property type="match status" value="1"/>
</dbReference>
<dbReference type="GO" id="GO:0009244">
    <property type="term" value="P:lipopolysaccharide core region biosynthetic process"/>
    <property type="evidence" value="ECO:0007669"/>
    <property type="project" value="TreeGrafter"/>
</dbReference>
<dbReference type="EMBL" id="LAQT01000001">
    <property type="protein sequence ID" value="KPC55467.1"/>
    <property type="molecule type" value="Genomic_DNA"/>
</dbReference>
<dbReference type="Gene3D" id="3.40.50.2000">
    <property type="entry name" value="Glycogen Phosphorylase B"/>
    <property type="match status" value="2"/>
</dbReference>
<keyword evidence="4" id="KW-1185">Reference proteome</keyword>
<dbReference type="AlphaFoldDB" id="A0A0N0XLG9"/>
<dbReference type="GO" id="GO:0008713">
    <property type="term" value="F:ADP-heptose-lipopolysaccharide heptosyltransferase activity"/>
    <property type="evidence" value="ECO:0007669"/>
    <property type="project" value="TreeGrafter"/>
</dbReference>
<dbReference type="STRING" id="857265.WG78_02380"/>
<evidence type="ECO:0000256" key="2">
    <source>
        <dbReference type="ARBA" id="ARBA00022679"/>
    </source>
</evidence>
<evidence type="ECO:0000313" key="4">
    <source>
        <dbReference type="Proteomes" id="UP000037939"/>
    </source>
</evidence>
<proteinExistence type="predicted"/>
<protein>
    <submittedName>
        <fullName evidence="3">ADP-heptose:LPS heptosyl transferase I</fullName>
    </submittedName>
</protein>
<dbReference type="InterPro" id="IPR002201">
    <property type="entry name" value="Glyco_trans_9"/>
</dbReference>
<organism evidence="3 4">
    <name type="scientific">Amantichitinum ursilacus</name>
    <dbReference type="NCBI Taxonomy" id="857265"/>
    <lineage>
        <taxon>Bacteria</taxon>
        <taxon>Pseudomonadati</taxon>
        <taxon>Pseudomonadota</taxon>
        <taxon>Betaproteobacteria</taxon>
        <taxon>Neisseriales</taxon>
        <taxon>Chitinibacteraceae</taxon>
        <taxon>Amantichitinum</taxon>
    </lineage>
</organism>
<keyword evidence="2 3" id="KW-0808">Transferase</keyword>
<comment type="caution">
    <text evidence="3">The sequence shown here is derived from an EMBL/GenBank/DDBJ whole genome shotgun (WGS) entry which is preliminary data.</text>
</comment>
<dbReference type="PANTHER" id="PTHR30160:SF7">
    <property type="entry name" value="ADP-HEPTOSE--LPS HEPTOSYLTRANSFERASE 2"/>
    <property type="match status" value="1"/>
</dbReference>
<name>A0A0N0XLG9_9NEIS</name>
<evidence type="ECO:0000313" key="3">
    <source>
        <dbReference type="EMBL" id="KPC55467.1"/>
    </source>
</evidence>
<dbReference type="SUPFAM" id="SSF53756">
    <property type="entry name" value="UDP-Glycosyltransferase/glycogen phosphorylase"/>
    <property type="match status" value="1"/>
</dbReference>
<dbReference type="Proteomes" id="UP000037939">
    <property type="component" value="Unassembled WGS sequence"/>
</dbReference>
<gene>
    <name evidence="3" type="ORF">WG78_02380</name>
</gene>
<dbReference type="RefSeq" id="WP_053936153.1">
    <property type="nucleotide sequence ID" value="NZ_LAQT01000001.1"/>
</dbReference>
<dbReference type="Pfam" id="PF01075">
    <property type="entry name" value="Glyco_transf_9"/>
    <property type="match status" value="1"/>
</dbReference>
<dbReference type="OrthoDB" id="9781892at2"/>
<sequence length="326" mass="36632">MKIAIFSHTHIGTLICNWPLFAAVRKRYPQAEITAFLAWRNRELAPYLLHLCDHVVVMPDFVGKKKYLAVLRYGWGYRKQFDLVVCGLEPRKVDHILFGVLGAPTIAYVEDNWHGRLISQPVKFDIPAMRQMRHAQYILRVFEPDAVVDPSRFPRFDDVRRVFRIPPSALTRTQPRQPDEPVRLLISATNNRADARMDTARLISVIGALAEQIPLQVFVCWLGQDQPKAVQLAAAMPVPAEVLDTPSLGEFMAALSDMDLVLVGDGGIMHMAAALDIPQVVVFGSTLVTEWAPMSERAVCLRDERGVNHIAESDIVTALLRQLHAT</sequence>
<dbReference type="PANTHER" id="PTHR30160">
    <property type="entry name" value="TETRAACYLDISACCHARIDE 4'-KINASE-RELATED"/>
    <property type="match status" value="1"/>
</dbReference>
<keyword evidence="1" id="KW-0328">Glycosyltransferase</keyword>
<evidence type="ECO:0000256" key="1">
    <source>
        <dbReference type="ARBA" id="ARBA00022676"/>
    </source>
</evidence>
<accession>A0A0N0XLG9</accession>
<reference evidence="3 4" key="1">
    <citation type="submission" date="2015-07" db="EMBL/GenBank/DDBJ databases">
        <title>Draft genome sequence of the Amantichitinum ursilacus IGB-41, a new chitin-degrading bacterium.</title>
        <authorList>
            <person name="Kirstahler P."/>
            <person name="Guenther M."/>
            <person name="Grumaz C."/>
            <person name="Rupp S."/>
            <person name="Zibek S."/>
            <person name="Sohn K."/>
        </authorList>
    </citation>
    <scope>NUCLEOTIDE SEQUENCE [LARGE SCALE GENOMIC DNA]</scope>
    <source>
        <strain evidence="3 4">IGB-41</strain>
    </source>
</reference>
<dbReference type="InterPro" id="IPR051199">
    <property type="entry name" value="LPS_LOS_Heptosyltrfase"/>
</dbReference>
<dbReference type="GO" id="GO:0005829">
    <property type="term" value="C:cytosol"/>
    <property type="evidence" value="ECO:0007669"/>
    <property type="project" value="TreeGrafter"/>
</dbReference>